<organism evidence="1 2">
    <name type="scientific">Pyrocoelia pectoralis</name>
    <dbReference type="NCBI Taxonomy" id="417401"/>
    <lineage>
        <taxon>Eukaryota</taxon>
        <taxon>Metazoa</taxon>
        <taxon>Ecdysozoa</taxon>
        <taxon>Arthropoda</taxon>
        <taxon>Hexapoda</taxon>
        <taxon>Insecta</taxon>
        <taxon>Pterygota</taxon>
        <taxon>Neoptera</taxon>
        <taxon>Endopterygota</taxon>
        <taxon>Coleoptera</taxon>
        <taxon>Polyphaga</taxon>
        <taxon>Elateriformia</taxon>
        <taxon>Elateroidea</taxon>
        <taxon>Lampyridae</taxon>
        <taxon>Lampyrinae</taxon>
        <taxon>Pyrocoelia</taxon>
    </lineage>
</organism>
<dbReference type="EMBL" id="JAVRBK010000005">
    <property type="protein sequence ID" value="KAK5643333.1"/>
    <property type="molecule type" value="Genomic_DNA"/>
</dbReference>
<dbReference type="PANTHER" id="PTHR46060">
    <property type="entry name" value="MARINER MOS1 TRANSPOSASE-LIKE PROTEIN"/>
    <property type="match status" value="1"/>
</dbReference>
<sequence>MRSNTNKLLKNFATKWNRGYTSAFDFNNNGPTRKCSLRIKMWSNISVFDEERPCCPADVASEEIVEMVREMILTDRRTKVRELAGTVINILHDKLSMRKVPARWVLRLLTDDNKQTQLSMSRHCLDLLKRSPKGLFRRVVTVDETWIIIIRQRPNGNPNNGFFRVNLPRRKQRQSHRPER</sequence>
<dbReference type="PANTHER" id="PTHR46060:SF1">
    <property type="entry name" value="MARINER MOS1 TRANSPOSASE-LIKE PROTEIN"/>
    <property type="match status" value="1"/>
</dbReference>
<evidence type="ECO:0000313" key="1">
    <source>
        <dbReference type="EMBL" id="KAK5643333.1"/>
    </source>
</evidence>
<evidence type="ECO:0008006" key="3">
    <source>
        <dbReference type="Google" id="ProtNLM"/>
    </source>
</evidence>
<dbReference type="AlphaFoldDB" id="A0AAN7VAM3"/>
<accession>A0AAN7VAM3</accession>
<reference evidence="1 2" key="1">
    <citation type="journal article" date="2024" name="Insects">
        <title>An Improved Chromosome-Level Genome Assembly of the Firefly Pyrocoelia pectoralis.</title>
        <authorList>
            <person name="Fu X."/>
            <person name="Meyer-Rochow V.B."/>
            <person name="Ballantyne L."/>
            <person name="Zhu X."/>
        </authorList>
    </citation>
    <scope>NUCLEOTIDE SEQUENCE [LARGE SCALE GENOMIC DNA]</scope>
    <source>
        <strain evidence="1">XCY_ONT2</strain>
    </source>
</reference>
<name>A0AAN7VAM3_9COLE</name>
<dbReference type="InterPro" id="IPR052709">
    <property type="entry name" value="Transposase-MT_Hybrid"/>
</dbReference>
<protein>
    <recommendedName>
        <fullName evidence="3">Transposase</fullName>
    </recommendedName>
</protein>
<gene>
    <name evidence="1" type="ORF">RI129_007178</name>
</gene>
<comment type="caution">
    <text evidence="1">The sequence shown here is derived from an EMBL/GenBank/DDBJ whole genome shotgun (WGS) entry which is preliminary data.</text>
</comment>
<keyword evidence="2" id="KW-1185">Reference proteome</keyword>
<dbReference type="Proteomes" id="UP001329430">
    <property type="component" value="Chromosome 5"/>
</dbReference>
<proteinExistence type="predicted"/>
<evidence type="ECO:0000313" key="2">
    <source>
        <dbReference type="Proteomes" id="UP001329430"/>
    </source>
</evidence>